<dbReference type="Gene3D" id="3.40.50.720">
    <property type="entry name" value="NAD(P)-binding Rossmann-like Domain"/>
    <property type="match status" value="1"/>
</dbReference>
<dbReference type="Pfam" id="PF08240">
    <property type="entry name" value="ADH_N"/>
    <property type="match status" value="1"/>
</dbReference>
<dbReference type="InterPro" id="IPR013154">
    <property type="entry name" value="ADH-like_N"/>
</dbReference>
<dbReference type="SUPFAM" id="SSF50129">
    <property type="entry name" value="GroES-like"/>
    <property type="match status" value="1"/>
</dbReference>
<dbReference type="OrthoDB" id="329835at2759"/>
<dbReference type="RefSeq" id="XP_056069361.1">
    <property type="nucleotide sequence ID" value="XM_056217805.1"/>
</dbReference>
<dbReference type="SUPFAM" id="SSF47336">
    <property type="entry name" value="ACP-like"/>
    <property type="match status" value="1"/>
</dbReference>
<dbReference type="InterPro" id="IPR057326">
    <property type="entry name" value="KR_dom"/>
</dbReference>
<dbReference type="InterPro" id="IPR050091">
    <property type="entry name" value="PKS_NRPS_Biosynth_Enz"/>
</dbReference>
<dbReference type="Pfam" id="PF08659">
    <property type="entry name" value="KR"/>
    <property type="match status" value="1"/>
</dbReference>
<dbReference type="GO" id="GO:0031177">
    <property type="term" value="F:phosphopantetheine binding"/>
    <property type="evidence" value="ECO:0007669"/>
    <property type="project" value="InterPro"/>
</dbReference>
<keyword evidence="2" id="KW-0597">Phosphoprotein</keyword>
<dbReference type="InterPro" id="IPR020806">
    <property type="entry name" value="PKS_PP-bd"/>
</dbReference>
<dbReference type="InterPro" id="IPR009081">
    <property type="entry name" value="PP-bd_ACP"/>
</dbReference>
<proteinExistence type="predicted"/>
<dbReference type="PANTHER" id="PTHR43775:SF29">
    <property type="entry name" value="ASPERFURANONE POLYKETIDE SYNTHASE AFOG-RELATED"/>
    <property type="match status" value="1"/>
</dbReference>
<comment type="caution">
    <text evidence="5">The sequence shown here is derived from an EMBL/GenBank/DDBJ whole genome shotgun (WGS) entry which is preliminary data.</text>
</comment>
<dbReference type="Proteomes" id="UP001140513">
    <property type="component" value="Unassembled WGS sequence"/>
</dbReference>
<dbReference type="GO" id="GO:0004312">
    <property type="term" value="F:fatty acid synthase activity"/>
    <property type="evidence" value="ECO:0007669"/>
    <property type="project" value="TreeGrafter"/>
</dbReference>
<evidence type="ECO:0000256" key="3">
    <source>
        <dbReference type="ARBA" id="ARBA00023268"/>
    </source>
</evidence>
<evidence type="ECO:0000259" key="4">
    <source>
        <dbReference type="PROSITE" id="PS50075"/>
    </source>
</evidence>
<keyword evidence="6" id="KW-1185">Reference proteome</keyword>
<dbReference type="SMART" id="SM00822">
    <property type="entry name" value="PKS_KR"/>
    <property type="match status" value="1"/>
</dbReference>
<dbReference type="Gene3D" id="1.10.1200.10">
    <property type="entry name" value="ACP-like"/>
    <property type="match status" value="1"/>
</dbReference>
<dbReference type="SUPFAM" id="SSF51735">
    <property type="entry name" value="NAD(P)-binding Rossmann-fold domains"/>
    <property type="match status" value="2"/>
</dbReference>
<dbReference type="CDD" id="cd05274">
    <property type="entry name" value="KR_FAS_SDR_x"/>
    <property type="match status" value="1"/>
</dbReference>
<dbReference type="InterPro" id="IPR006162">
    <property type="entry name" value="Ppantetheine_attach_site"/>
</dbReference>
<evidence type="ECO:0000256" key="1">
    <source>
        <dbReference type="ARBA" id="ARBA00022450"/>
    </source>
</evidence>
<dbReference type="GO" id="GO:0044550">
    <property type="term" value="P:secondary metabolite biosynthetic process"/>
    <property type="evidence" value="ECO:0007669"/>
    <property type="project" value="TreeGrafter"/>
</dbReference>
<sequence>MNWATNQDYETEYRQVNGRFNIARMMPSQRTSRKVHLNSIPFQFKQEALSACPPLKLDIGTPGLLDGLRFIEDDTDHELAPDEVEIKTQFSGLNFKDLLAALGRVNLATLGNECAGTITRVGSSVDLTPGDRVCVFHPTAFNTHVRAKATFVAKIPDGVQLAHAASTVLQFSTAHYALHHLSHLKRGETVLIHSGAGGTGQAAIQVAQELGAEIFTTVSSESKKNLLIEEYKIPSSHIFYSRNTSFAQGVLERTSQRGVDVVLNSLSGESLQASRERASQPWRCQSPFQIFPITEVQKGMHMLQKGDTMGKIVFEYKDEMEVPVSLKTRPKFYFDENKTYLIAGGTGGIGRAISLWMAKERGAKNLILLSRSGLKRGDAVALVQELRHLGVTVEAPECNICDKEKLQAVLEEYGKTMPAIGGCIQASMVLKDGIFANMSYQDWRSSLDPKVVGSWNLHALLPSGLDFFIMLSSVAGVLGSSGQANYASGNAYLDALAHYRVSQGERAISLDLGAILEHGVVASDDRLRERLLSGGYLAGVTSAELFSLLEHSLTATQDAASQDDCQVVFGLAPASEIRSKLARTTRSPMSLPFYRHVLASASQEDTIQGTEAEQLTQKHRRDFVSAENTTSAGNVVTIALAERLMPGLPDEDFDEESLRKPIQSYGIDSLMAIELRSWFAVEFSADVPVFHILEGTLASIGALVASKSKLRSTS</sequence>
<reference evidence="5" key="1">
    <citation type="submission" date="2022-10" db="EMBL/GenBank/DDBJ databases">
        <title>Tapping the CABI collections for fungal endophytes: first genome assemblies for Collariella, Neodidymelliopsis, Ascochyta clinopodiicola, Didymella pomorum, Didymosphaeria variabile, Neocosmospora piperis and Neocucurbitaria cava.</title>
        <authorList>
            <person name="Hill R."/>
        </authorList>
    </citation>
    <scope>NUCLEOTIDE SEQUENCE</scope>
    <source>
        <strain evidence="5">IMI 356815</strain>
    </source>
</reference>
<dbReference type="EMBL" id="JAPEUX010000006">
    <property type="protein sequence ID" value="KAJ4350431.1"/>
    <property type="molecule type" value="Genomic_DNA"/>
</dbReference>
<dbReference type="PROSITE" id="PS00012">
    <property type="entry name" value="PHOSPHOPANTETHEINE"/>
    <property type="match status" value="1"/>
</dbReference>
<dbReference type="Gene3D" id="3.90.180.10">
    <property type="entry name" value="Medium-chain alcohol dehydrogenases, catalytic domain"/>
    <property type="match status" value="1"/>
</dbReference>
<dbReference type="SMART" id="SM00823">
    <property type="entry name" value="PKS_PP"/>
    <property type="match status" value="1"/>
</dbReference>
<protein>
    <recommendedName>
        <fullName evidence="4">Carrier domain-containing protein</fullName>
    </recommendedName>
</protein>
<dbReference type="InterPro" id="IPR036291">
    <property type="entry name" value="NAD(P)-bd_dom_sf"/>
</dbReference>
<feature type="domain" description="Carrier" evidence="4">
    <location>
        <begin position="626"/>
        <end position="711"/>
    </location>
</feature>
<dbReference type="GO" id="GO:0006633">
    <property type="term" value="P:fatty acid biosynthetic process"/>
    <property type="evidence" value="ECO:0007669"/>
    <property type="project" value="TreeGrafter"/>
</dbReference>
<dbReference type="SMART" id="SM00829">
    <property type="entry name" value="PKS_ER"/>
    <property type="match status" value="1"/>
</dbReference>
<dbReference type="GeneID" id="80912582"/>
<dbReference type="GO" id="GO:0016491">
    <property type="term" value="F:oxidoreductase activity"/>
    <property type="evidence" value="ECO:0007669"/>
    <property type="project" value="InterPro"/>
</dbReference>
<dbReference type="AlphaFoldDB" id="A0A9W8XJC8"/>
<dbReference type="InterPro" id="IPR013968">
    <property type="entry name" value="PKS_KR"/>
</dbReference>
<dbReference type="PANTHER" id="PTHR43775">
    <property type="entry name" value="FATTY ACID SYNTHASE"/>
    <property type="match status" value="1"/>
</dbReference>
<keyword evidence="3" id="KW-0511">Multifunctional enzyme</keyword>
<evidence type="ECO:0000313" key="6">
    <source>
        <dbReference type="Proteomes" id="UP001140513"/>
    </source>
</evidence>
<dbReference type="InterPro" id="IPR020843">
    <property type="entry name" value="ER"/>
</dbReference>
<organism evidence="5 6">
    <name type="scientific">Didymosphaeria variabile</name>
    <dbReference type="NCBI Taxonomy" id="1932322"/>
    <lineage>
        <taxon>Eukaryota</taxon>
        <taxon>Fungi</taxon>
        <taxon>Dikarya</taxon>
        <taxon>Ascomycota</taxon>
        <taxon>Pezizomycotina</taxon>
        <taxon>Dothideomycetes</taxon>
        <taxon>Pleosporomycetidae</taxon>
        <taxon>Pleosporales</taxon>
        <taxon>Massarineae</taxon>
        <taxon>Didymosphaeriaceae</taxon>
        <taxon>Didymosphaeria</taxon>
    </lineage>
</organism>
<evidence type="ECO:0000256" key="2">
    <source>
        <dbReference type="ARBA" id="ARBA00022553"/>
    </source>
</evidence>
<dbReference type="InterPro" id="IPR011032">
    <property type="entry name" value="GroES-like_sf"/>
</dbReference>
<accession>A0A9W8XJC8</accession>
<dbReference type="PROSITE" id="PS50075">
    <property type="entry name" value="CARRIER"/>
    <property type="match status" value="1"/>
</dbReference>
<keyword evidence="1" id="KW-0596">Phosphopantetheine</keyword>
<dbReference type="InterPro" id="IPR036736">
    <property type="entry name" value="ACP-like_sf"/>
</dbReference>
<name>A0A9W8XJC8_9PLEO</name>
<dbReference type="CDD" id="cd05195">
    <property type="entry name" value="enoyl_red"/>
    <property type="match status" value="1"/>
</dbReference>
<gene>
    <name evidence="5" type="ORF">N0V89_009052</name>
</gene>
<evidence type="ECO:0000313" key="5">
    <source>
        <dbReference type="EMBL" id="KAJ4350431.1"/>
    </source>
</evidence>